<dbReference type="STRING" id="178356.SAMN05216269_103272"/>
<protein>
    <submittedName>
        <fullName evidence="1">Antitoxin component YwqK of the YwqJK toxin-antitoxin module</fullName>
    </submittedName>
</protein>
<dbReference type="Gene3D" id="2.20.110.10">
    <property type="entry name" value="Histone H3 K4-specific methyltransferase SET7/9 N-terminal domain"/>
    <property type="match status" value="2"/>
</dbReference>
<evidence type="ECO:0000313" key="2">
    <source>
        <dbReference type="Proteomes" id="UP000184092"/>
    </source>
</evidence>
<organism evidence="1 2">
    <name type="scientific">Flavobacterium xinjiangense</name>
    <dbReference type="NCBI Taxonomy" id="178356"/>
    <lineage>
        <taxon>Bacteria</taxon>
        <taxon>Pseudomonadati</taxon>
        <taxon>Bacteroidota</taxon>
        <taxon>Flavobacteriia</taxon>
        <taxon>Flavobacteriales</taxon>
        <taxon>Flavobacteriaceae</taxon>
        <taxon>Flavobacterium</taxon>
    </lineage>
</organism>
<sequence length="250" mass="28891">MFLLNAPKLKDIMKNIKFSFFKVIILLCFCQSIFSQTDFNKLDEKGKKHGLWKGFYEESKRPRYEGTFVHGKEIGVFNFYDDTKAKSIIATREFNAKDNSAYTIFYDQSKNKVSEGKVVNKLFDGPWKYYHLASKNIMATENYKQGKLEGLRTVYYSNGKIAELINYKNNLKEGVYKKYTENGIVLEESIFKNNEYNGLAFFKDTDGNVVSKGQFLNGKKSGVWQFFEKGKPVKTVNMSNPENATKSKNN</sequence>
<dbReference type="InterPro" id="IPR011652">
    <property type="entry name" value="MORN_2"/>
</dbReference>
<reference evidence="2" key="1">
    <citation type="submission" date="2016-11" db="EMBL/GenBank/DDBJ databases">
        <authorList>
            <person name="Varghese N."/>
            <person name="Submissions S."/>
        </authorList>
    </citation>
    <scope>NUCLEOTIDE SEQUENCE [LARGE SCALE GENOMIC DNA]</scope>
    <source>
        <strain evidence="2">CGMCC 1.2749</strain>
    </source>
</reference>
<dbReference type="SUPFAM" id="SSF82185">
    <property type="entry name" value="Histone H3 K4-specific methyltransferase SET7/9 N-terminal domain"/>
    <property type="match status" value="2"/>
</dbReference>
<gene>
    <name evidence="1" type="ORF">SAMN05216269_103272</name>
</gene>
<dbReference type="AlphaFoldDB" id="A0A1M7HGN7"/>
<evidence type="ECO:0000313" key="1">
    <source>
        <dbReference type="EMBL" id="SHM27588.1"/>
    </source>
</evidence>
<dbReference type="Proteomes" id="UP000184092">
    <property type="component" value="Unassembled WGS sequence"/>
</dbReference>
<proteinExistence type="predicted"/>
<dbReference type="EMBL" id="FRCL01000003">
    <property type="protein sequence ID" value="SHM27588.1"/>
    <property type="molecule type" value="Genomic_DNA"/>
</dbReference>
<accession>A0A1M7HGN7</accession>
<dbReference type="Pfam" id="PF07661">
    <property type="entry name" value="MORN_2"/>
    <property type="match status" value="2"/>
</dbReference>
<name>A0A1M7HGN7_9FLAO</name>
<keyword evidence="2" id="KW-1185">Reference proteome</keyword>